<dbReference type="GO" id="GO:0003700">
    <property type="term" value="F:DNA-binding transcription factor activity"/>
    <property type="evidence" value="ECO:0007669"/>
    <property type="project" value="InterPro"/>
</dbReference>
<dbReference type="Proteomes" id="UP000539111">
    <property type="component" value="Unassembled WGS sequence"/>
</dbReference>
<dbReference type="PANTHER" id="PTHR39515:SF2">
    <property type="entry name" value="HTH-TYPE TRANSCRIPTIONAL REGULATOR RV0880"/>
    <property type="match status" value="1"/>
</dbReference>
<dbReference type="GO" id="GO:0003677">
    <property type="term" value="F:DNA binding"/>
    <property type="evidence" value="ECO:0007669"/>
    <property type="project" value="UniProtKB-KW"/>
</dbReference>
<evidence type="ECO:0000259" key="1">
    <source>
        <dbReference type="PROSITE" id="PS50995"/>
    </source>
</evidence>
<dbReference type="InterPro" id="IPR000835">
    <property type="entry name" value="HTH_MarR-typ"/>
</dbReference>
<name>A0A7Z0D262_9MICO</name>
<proteinExistence type="predicted"/>
<dbReference type="RefSeq" id="WP_179427441.1">
    <property type="nucleotide sequence ID" value="NZ_JACBZP010000001.1"/>
</dbReference>
<reference evidence="2 3" key="1">
    <citation type="submission" date="2020-07" db="EMBL/GenBank/DDBJ databases">
        <title>Sequencing the genomes of 1000 actinobacteria strains.</title>
        <authorList>
            <person name="Klenk H.-P."/>
        </authorList>
    </citation>
    <scope>NUCLEOTIDE SEQUENCE [LARGE SCALE GENOMIC DNA]</scope>
    <source>
        <strain evidence="2 3">DSM 26341</strain>
    </source>
</reference>
<dbReference type="Gene3D" id="1.10.10.10">
    <property type="entry name" value="Winged helix-like DNA-binding domain superfamily/Winged helix DNA-binding domain"/>
    <property type="match status" value="1"/>
</dbReference>
<gene>
    <name evidence="2" type="ORF">BJY26_001769</name>
</gene>
<accession>A0A7Z0D262</accession>
<dbReference type="PANTHER" id="PTHR39515">
    <property type="entry name" value="CONSERVED PROTEIN"/>
    <property type="match status" value="1"/>
</dbReference>
<keyword evidence="3" id="KW-1185">Reference proteome</keyword>
<dbReference type="EMBL" id="JACBZP010000001">
    <property type="protein sequence ID" value="NYI67463.1"/>
    <property type="molecule type" value="Genomic_DNA"/>
</dbReference>
<evidence type="ECO:0000313" key="2">
    <source>
        <dbReference type="EMBL" id="NYI67463.1"/>
    </source>
</evidence>
<dbReference type="PROSITE" id="PS50995">
    <property type="entry name" value="HTH_MARR_2"/>
    <property type="match status" value="1"/>
</dbReference>
<dbReference type="SUPFAM" id="SSF46785">
    <property type="entry name" value="Winged helix' DNA-binding domain"/>
    <property type="match status" value="1"/>
</dbReference>
<evidence type="ECO:0000313" key="3">
    <source>
        <dbReference type="Proteomes" id="UP000539111"/>
    </source>
</evidence>
<feature type="domain" description="HTH marR-type" evidence="1">
    <location>
        <begin position="16"/>
        <end position="147"/>
    </location>
</feature>
<sequence length="154" mass="17095">MAPNVSTTENGMHAAVDQLSIDLIVASSKLVRASARLSETQVPPAVWRALAILDEYGEMRVGDFAVRDRCSQPTATAMFKRLEGHGLVERVTDPEDRRAVRIRLSEKGVRRLGELRDGVANALRDRMESLDGRERQSLRDGVAVVERLLSDVDE</sequence>
<keyword evidence="2" id="KW-0238">DNA-binding</keyword>
<protein>
    <submittedName>
        <fullName evidence="2">DNA-binding MarR family transcriptional regulator</fullName>
    </submittedName>
</protein>
<dbReference type="InterPro" id="IPR036388">
    <property type="entry name" value="WH-like_DNA-bd_sf"/>
</dbReference>
<dbReference type="AlphaFoldDB" id="A0A7Z0D262"/>
<comment type="caution">
    <text evidence="2">The sequence shown here is derived from an EMBL/GenBank/DDBJ whole genome shotgun (WGS) entry which is preliminary data.</text>
</comment>
<organism evidence="2 3">
    <name type="scientific">Spelaeicoccus albus</name>
    <dbReference type="NCBI Taxonomy" id="1280376"/>
    <lineage>
        <taxon>Bacteria</taxon>
        <taxon>Bacillati</taxon>
        <taxon>Actinomycetota</taxon>
        <taxon>Actinomycetes</taxon>
        <taxon>Micrococcales</taxon>
        <taxon>Brevibacteriaceae</taxon>
        <taxon>Spelaeicoccus</taxon>
    </lineage>
</organism>
<dbReference type="SMART" id="SM00347">
    <property type="entry name" value="HTH_MARR"/>
    <property type="match status" value="1"/>
</dbReference>
<dbReference type="InterPro" id="IPR052526">
    <property type="entry name" value="HTH-type_Bedaq_tolerance"/>
</dbReference>
<dbReference type="Pfam" id="PF01047">
    <property type="entry name" value="MarR"/>
    <property type="match status" value="1"/>
</dbReference>
<dbReference type="InterPro" id="IPR036390">
    <property type="entry name" value="WH_DNA-bd_sf"/>
</dbReference>